<dbReference type="InterPro" id="IPR008979">
    <property type="entry name" value="Galactose-bd-like_sf"/>
</dbReference>
<dbReference type="EMBL" id="JAQMWT010000451">
    <property type="protein sequence ID" value="KAJ8601119.1"/>
    <property type="molecule type" value="Genomic_DNA"/>
</dbReference>
<keyword evidence="4" id="KW-1185">Reference proteome</keyword>
<dbReference type="InterPro" id="IPR039131">
    <property type="entry name" value="NDUFAF1"/>
</dbReference>
<comment type="caution">
    <text evidence="3">The sequence shown here is derived from an EMBL/GenBank/DDBJ whole genome shotgun (WGS) entry which is preliminary data.</text>
</comment>
<gene>
    <name evidence="3" type="ORF">CTAYLR_008828</name>
</gene>
<dbReference type="GO" id="GO:0051082">
    <property type="term" value="F:unfolded protein binding"/>
    <property type="evidence" value="ECO:0007669"/>
    <property type="project" value="TreeGrafter"/>
</dbReference>
<evidence type="ECO:0000259" key="2">
    <source>
        <dbReference type="Pfam" id="PF08547"/>
    </source>
</evidence>
<dbReference type="SUPFAM" id="SSF49785">
    <property type="entry name" value="Galactose-binding domain-like"/>
    <property type="match status" value="1"/>
</dbReference>
<dbReference type="AlphaFoldDB" id="A0AAD7UAZ5"/>
<comment type="similarity">
    <text evidence="1">Belongs to the CIA30 family.</text>
</comment>
<proteinExistence type="inferred from homology"/>
<protein>
    <recommendedName>
        <fullName evidence="2">NADH:ubiquinone oxidoreductase intermediate-associated protein 30 domain-containing protein</fullName>
    </recommendedName>
</protein>
<dbReference type="InterPro" id="IPR013857">
    <property type="entry name" value="NADH-UbQ_OxRdtase-assoc_prot30"/>
</dbReference>
<dbReference type="PANTHER" id="PTHR13194:SF19">
    <property type="entry name" value="NAD(P)-BINDING ROSSMANN-FOLD SUPERFAMILY PROTEIN"/>
    <property type="match status" value="1"/>
</dbReference>
<evidence type="ECO:0000313" key="4">
    <source>
        <dbReference type="Proteomes" id="UP001230188"/>
    </source>
</evidence>
<dbReference type="Pfam" id="PF08547">
    <property type="entry name" value="CIA30"/>
    <property type="match status" value="1"/>
</dbReference>
<reference evidence="3" key="1">
    <citation type="submission" date="2023-01" db="EMBL/GenBank/DDBJ databases">
        <title>Metagenome sequencing of chrysophaentin producing Chrysophaeum taylorii.</title>
        <authorList>
            <person name="Davison J."/>
            <person name="Bewley C."/>
        </authorList>
    </citation>
    <scope>NUCLEOTIDE SEQUENCE</scope>
    <source>
        <strain evidence="3">NIES-1699</strain>
    </source>
</reference>
<evidence type="ECO:0000256" key="1">
    <source>
        <dbReference type="ARBA" id="ARBA00007884"/>
    </source>
</evidence>
<organism evidence="3 4">
    <name type="scientific">Chrysophaeum taylorii</name>
    <dbReference type="NCBI Taxonomy" id="2483200"/>
    <lineage>
        <taxon>Eukaryota</taxon>
        <taxon>Sar</taxon>
        <taxon>Stramenopiles</taxon>
        <taxon>Ochrophyta</taxon>
        <taxon>Pelagophyceae</taxon>
        <taxon>Pelagomonadales</taxon>
        <taxon>Pelagomonadaceae</taxon>
        <taxon>Chrysophaeum</taxon>
    </lineage>
</organism>
<sequence>MLLVIFGLNSTVRWQEINDPVMGGQSVGTWSVLETTALFSGTVKNVSFLDAPGFCEVASSLVAADLAAYAGIALTVRAKAYDGYKFAFSAVGAPRHHGGHEATGSYKQSFAVKDANWTIVELPWANFSSDWSDYTGDCATMDPDGYQHQCCTPTTPDVCPNVTQLAKVTGFSLWAEGSEGDFSLEISQISAY</sequence>
<name>A0AAD7UAZ5_9STRA</name>
<dbReference type="GO" id="GO:0010257">
    <property type="term" value="P:NADH dehydrogenase complex assembly"/>
    <property type="evidence" value="ECO:0007669"/>
    <property type="project" value="TreeGrafter"/>
</dbReference>
<dbReference type="Proteomes" id="UP001230188">
    <property type="component" value="Unassembled WGS sequence"/>
</dbReference>
<feature type="domain" description="NADH:ubiquinone oxidoreductase intermediate-associated protein 30" evidence="2">
    <location>
        <begin position="10"/>
        <end position="130"/>
    </location>
</feature>
<accession>A0AAD7UAZ5</accession>
<dbReference type="PANTHER" id="PTHR13194">
    <property type="entry name" value="COMPLEX I INTERMEDIATE-ASSOCIATED PROTEIN 30"/>
    <property type="match status" value="1"/>
</dbReference>
<evidence type="ECO:0000313" key="3">
    <source>
        <dbReference type="EMBL" id="KAJ8601119.1"/>
    </source>
</evidence>